<feature type="transmembrane region" description="Helical" evidence="1">
    <location>
        <begin position="33"/>
        <end position="54"/>
    </location>
</feature>
<dbReference type="EMBL" id="MU853349">
    <property type="protein sequence ID" value="KAK4110604.1"/>
    <property type="molecule type" value="Genomic_DNA"/>
</dbReference>
<sequence>MAWNRVERAGTDMGLSTLWDIRWFSYSPAQVRGLAFVIHGAQTAGLVGAFGMAVHMRTWKLFARYTHRVTEGNSFNPDRVLLTSASVGL</sequence>
<gene>
    <name evidence="2" type="ORF">N656DRAFT_781364</name>
</gene>
<evidence type="ECO:0000313" key="3">
    <source>
        <dbReference type="Proteomes" id="UP001302812"/>
    </source>
</evidence>
<reference evidence="2" key="1">
    <citation type="journal article" date="2023" name="Mol. Phylogenet. Evol.">
        <title>Genome-scale phylogeny and comparative genomics of the fungal order Sordariales.</title>
        <authorList>
            <person name="Hensen N."/>
            <person name="Bonometti L."/>
            <person name="Westerberg I."/>
            <person name="Brannstrom I.O."/>
            <person name="Guillou S."/>
            <person name="Cros-Aarteil S."/>
            <person name="Calhoun S."/>
            <person name="Haridas S."/>
            <person name="Kuo A."/>
            <person name="Mondo S."/>
            <person name="Pangilinan J."/>
            <person name="Riley R."/>
            <person name="LaButti K."/>
            <person name="Andreopoulos B."/>
            <person name="Lipzen A."/>
            <person name="Chen C."/>
            <person name="Yan M."/>
            <person name="Daum C."/>
            <person name="Ng V."/>
            <person name="Clum A."/>
            <person name="Steindorff A."/>
            <person name="Ohm R.A."/>
            <person name="Martin F."/>
            <person name="Silar P."/>
            <person name="Natvig D.O."/>
            <person name="Lalanne C."/>
            <person name="Gautier V."/>
            <person name="Ament-Velasquez S.L."/>
            <person name="Kruys A."/>
            <person name="Hutchinson M.I."/>
            <person name="Powell A.J."/>
            <person name="Barry K."/>
            <person name="Miller A.N."/>
            <person name="Grigoriev I.V."/>
            <person name="Debuchy R."/>
            <person name="Gladieux P."/>
            <person name="Hiltunen Thoren M."/>
            <person name="Johannesson H."/>
        </authorList>
    </citation>
    <scope>NUCLEOTIDE SEQUENCE</scope>
    <source>
        <strain evidence="2">CBS 508.74</strain>
    </source>
</reference>
<organism evidence="2 3">
    <name type="scientific">Canariomyces notabilis</name>
    <dbReference type="NCBI Taxonomy" id="2074819"/>
    <lineage>
        <taxon>Eukaryota</taxon>
        <taxon>Fungi</taxon>
        <taxon>Dikarya</taxon>
        <taxon>Ascomycota</taxon>
        <taxon>Pezizomycotina</taxon>
        <taxon>Sordariomycetes</taxon>
        <taxon>Sordariomycetidae</taxon>
        <taxon>Sordariales</taxon>
        <taxon>Chaetomiaceae</taxon>
        <taxon>Canariomyces</taxon>
    </lineage>
</organism>
<reference evidence="2" key="2">
    <citation type="submission" date="2023-05" db="EMBL/GenBank/DDBJ databases">
        <authorList>
            <consortium name="Lawrence Berkeley National Laboratory"/>
            <person name="Steindorff A."/>
            <person name="Hensen N."/>
            <person name="Bonometti L."/>
            <person name="Westerberg I."/>
            <person name="Brannstrom I.O."/>
            <person name="Guillou S."/>
            <person name="Cros-Aarteil S."/>
            <person name="Calhoun S."/>
            <person name="Haridas S."/>
            <person name="Kuo A."/>
            <person name="Mondo S."/>
            <person name="Pangilinan J."/>
            <person name="Riley R."/>
            <person name="Labutti K."/>
            <person name="Andreopoulos B."/>
            <person name="Lipzen A."/>
            <person name="Chen C."/>
            <person name="Yanf M."/>
            <person name="Daum C."/>
            <person name="Ng V."/>
            <person name="Clum A."/>
            <person name="Ohm R."/>
            <person name="Martin F."/>
            <person name="Silar P."/>
            <person name="Natvig D."/>
            <person name="Lalanne C."/>
            <person name="Gautier V."/>
            <person name="Ament-Velasquez S.L."/>
            <person name="Kruys A."/>
            <person name="Hutchinson M.I."/>
            <person name="Powell A.J."/>
            <person name="Barry K."/>
            <person name="Miller A.N."/>
            <person name="Grigoriev I.V."/>
            <person name="Debuchy R."/>
            <person name="Gladieux P."/>
            <person name="Thoren M.H."/>
            <person name="Johannesson H."/>
        </authorList>
    </citation>
    <scope>NUCLEOTIDE SEQUENCE</scope>
    <source>
        <strain evidence="2">CBS 508.74</strain>
    </source>
</reference>
<evidence type="ECO:0000313" key="2">
    <source>
        <dbReference type="EMBL" id="KAK4110604.1"/>
    </source>
</evidence>
<keyword evidence="1" id="KW-1133">Transmembrane helix</keyword>
<evidence type="ECO:0000256" key="1">
    <source>
        <dbReference type="SAM" id="Phobius"/>
    </source>
</evidence>
<accession>A0AAN6QI33</accession>
<proteinExistence type="predicted"/>
<dbReference type="AlphaFoldDB" id="A0AAN6QI33"/>
<dbReference type="Proteomes" id="UP001302812">
    <property type="component" value="Unassembled WGS sequence"/>
</dbReference>
<protein>
    <submittedName>
        <fullName evidence="2">Uncharacterized protein</fullName>
    </submittedName>
</protein>
<dbReference type="GeneID" id="89939693"/>
<keyword evidence="1" id="KW-0812">Transmembrane</keyword>
<comment type="caution">
    <text evidence="2">The sequence shown here is derived from an EMBL/GenBank/DDBJ whole genome shotgun (WGS) entry which is preliminary data.</text>
</comment>
<keyword evidence="3" id="KW-1185">Reference proteome</keyword>
<keyword evidence="1" id="KW-0472">Membrane</keyword>
<name>A0AAN6QI33_9PEZI</name>
<dbReference type="RefSeq" id="XP_064668174.1">
    <property type="nucleotide sequence ID" value="XM_064815568.1"/>
</dbReference>